<dbReference type="EMBL" id="BMVB01000014">
    <property type="protein sequence ID" value="GHC60232.1"/>
    <property type="molecule type" value="Genomic_DNA"/>
</dbReference>
<dbReference type="Pfam" id="PF11528">
    <property type="entry name" value="DUF3224"/>
    <property type="match status" value="1"/>
</dbReference>
<comment type="caution">
    <text evidence="2">The sequence shown here is derived from an EMBL/GenBank/DDBJ whole genome shotgun (WGS) entry which is preliminary data.</text>
</comment>
<dbReference type="SUPFAM" id="SSF159238">
    <property type="entry name" value="SO1590-like"/>
    <property type="match status" value="1"/>
</dbReference>
<dbReference type="Proteomes" id="UP000646244">
    <property type="component" value="Unassembled WGS sequence"/>
</dbReference>
<feature type="region of interest" description="Disordered" evidence="1">
    <location>
        <begin position="1"/>
        <end position="25"/>
    </location>
</feature>
<dbReference type="AlphaFoldDB" id="A0A918WMD5"/>
<dbReference type="InterPro" id="IPR023159">
    <property type="entry name" value="SO1590-like_sf"/>
</dbReference>
<accession>A0A918WMD5</accession>
<evidence type="ECO:0008006" key="4">
    <source>
        <dbReference type="Google" id="ProtNLM"/>
    </source>
</evidence>
<dbReference type="Gene3D" id="2.40.350.10">
    <property type="entry name" value="SO1590-like"/>
    <property type="match status" value="1"/>
</dbReference>
<dbReference type="RefSeq" id="WP_190111354.1">
    <property type="nucleotide sequence ID" value="NZ_BMVB01000014.1"/>
</dbReference>
<evidence type="ECO:0000256" key="1">
    <source>
        <dbReference type="SAM" id="MobiDB-lite"/>
    </source>
</evidence>
<reference evidence="2" key="2">
    <citation type="submission" date="2020-09" db="EMBL/GenBank/DDBJ databases">
        <authorList>
            <person name="Sun Q."/>
            <person name="Ohkuma M."/>
        </authorList>
    </citation>
    <scope>NUCLEOTIDE SEQUENCE</scope>
    <source>
        <strain evidence="2">JCM 4633</strain>
    </source>
</reference>
<name>A0A918WMD5_STRCJ</name>
<gene>
    <name evidence="2" type="ORF">GCM10010507_41630</name>
</gene>
<protein>
    <recommendedName>
        <fullName evidence="4">DUF3224 domain-containing protein</fullName>
    </recommendedName>
</protein>
<evidence type="ECO:0000313" key="2">
    <source>
        <dbReference type="EMBL" id="GHC60232.1"/>
    </source>
</evidence>
<dbReference type="InterPro" id="IPR021607">
    <property type="entry name" value="DUF3224"/>
</dbReference>
<organism evidence="2 3">
    <name type="scientific">Streptomyces cinnamoneus</name>
    <name type="common">Streptoverticillium cinnamoneum</name>
    <dbReference type="NCBI Taxonomy" id="53446"/>
    <lineage>
        <taxon>Bacteria</taxon>
        <taxon>Bacillati</taxon>
        <taxon>Actinomycetota</taxon>
        <taxon>Actinomycetes</taxon>
        <taxon>Kitasatosporales</taxon>
        <taxon>Streptomycetaceae</taxon>
        <taxon>Streptomyces</taxon>
        <taxon>Streptomyces cinnamoneus group</taxon>
    </lineage>
</organism>
<evidence type="ECO:0000313" key="3">
    <source>
        <dbReference type="Proteomes" id="UP000646244"/>
    </source>
</evidence>
<reference evidence="2" key="1">
    <citation type="journal article" date="2014" name="Int. J. Syst. Evol. Microbiol.">
        <title>Complete genome sequence of Corynebacterium casei LMG S-19264T (=DSM 44701T), isolated from a smear-ripened cheese.</title>
        <authorList>
            <consortium name="US DOE Joint Genome Institute (JGI-PGF)"/>
            <person name="Walter F."/>
            <person name="Albersmeier A."/>
            <person name="Kalinowski J."/>
            <person name="Ruckert C."/>
        </authorList>
    </citation>
    <scope>NUCLEOTIDE SEQUENCE</scope>
    <source>
        <strain evidence="2">JCM 4633</strain>
    </source>
</reference>
<proteinExistence type="predicted"/>
<sequence length="157" mass="16367">MHTTGHITPVTWDEPTPAEQGGPGPRLARASVVNAFSGGIEAVETACEYVIAYVTAKTGTFTGMEVLSGRLDGREGTLVVEERGRFDDDGTVHCTFEVVPGSGTGALTGLHGTGTFTARHGEPSFSYTFSYDLDQAGGRDAPDALHRPGTFSADGCA</sequence>